<dbReference type="InterPro" id="IPR001878">
    <property type="entry name" value="Znf_CCHC"/>
</dbReference>
<organism evidence="3 4">
    <name type="scientific">Molorchus minor</name>
    <dbReference type="NCBI Taxonomy" id="1323400"/>
    <lineage>
        <taxon>Eukaryota</taxon>
        <taxon>Metazoa</taxon>
        <taxon>Ecdysozoa</taxon>
        <taxon>Arthropoda</taxon>
        <taxon>Hexapoda</taxon>
        <taxon>Insecta</taxon>
        <taxon>Pterygota</taxon>
        <taxon>Neoptera</taxon>
        <taxon>Endopterygota</taxon>
        <taxon>Coleoptera</taxon>
        <taxon>Polyphaga</taxon>
        <taxon>Cucujiformia</taxon>
        <taxon>Chrysomeloidea</taxon>
        <taxon>Cerambycidae</taxon>
        <taxon>Lamiinae</taxon>
        <taxon>Monochamini</taxon>
        <taxon>Molorchus</taxon>
    </lineage>
</organism>
<evidence type="ECO:0000259" key="2">
    <source>
        <dbReference type="PROSITE" id="PS50158"/>
    </source>
</evidence>
<reference evidence="3" key="1">
    <citation type="journal article" date="2023" name="Insect Mol. Biol.">
        <title>Genome sequencing provides insights into the evolution of gene families encoding plant cell wall-degrading enzymes in longhorned beetles.</title>
        <authorList>
            <person name="Shin N.R."/>
            <person name="Okamura Y."/>
            <person name="Kirsch R."/>
            <person name="Pauchet Y."/>
        </authorList>
    </citation>
    <scope>NUCLEOTIDE SEQUENCE</scope>
    <source>
        <strain evidence="3">MMC_N1</strain>
    </source>
</reference>
<comment type="caution">
    <text evidence="3">The sequence shown here is derived from an EMBL/GenBank/DDBJ whole genome shotgun (WGS) entry which is preliminary data.</text>
</comment>
<dbReference type="SMART" id="SM00343">
    <property type="entry name" value="ZnF_C2HC"/>
    <property type="match status" value="2"/>
</dbReference>
<evidence type="ECO:0000313" key="4">
    <source>
        <dbReference type="Proteomes" id="UP001162164"/>
    </source>
</evidence>
<keyword evidence="4" id="KW-1185">Reference proteome</keyword>
<dbReference type="PROSITE" id="PS50158">
    <property type="entry name" value="ZF_CCHC"/>
    <property type="match status" value="1"/>
</dbReference>
<keyword evidence="1" id="KW-0862">Zinc</keyword>
<dbReference type="InterPro" id="IPR036875">
    <property type="entry name" value="Znf_CCHC_sf"/>
</dbReference>
<keyword evidence="1" id="KW-0863">Zinc-finger</keyword>
<dbReference type="EMBL" id="JAPWTJ010000321">
    <property type="protein sequence ID" value="KAJ8979707.1"/>
    <property type="molecule type" value="Genomic_DNA"/>
</dbReference>
<accession>A0ABQ9JP51</accession>
<evidence type="ECO:0000313" key="3">
    <source>
        <dbReference type="EMBL" id="KAJ8979707.1"/>
    </source>
</evidence>
<protein>
    <recommendedName>
        <fullName evidence="2">CCHC-type domain-containing protein</fullName>
    </recommendedName>
</protein>
<dbReference type="Gene3D" id="4.10.60.10">
    <property type="entry name" value="Zinc finger, CCHC-type"/>
    <property type="match status" value="1"/>
</dbReference>
<gene>
    <name evidence="3" type="ORF">NQ317_000992</name>
</gene>
<dbReference type="Proteomes" id="UP001162164">
    <property type="component" value="Unassembled WGS sequence"/>
</dbReference>
<dbReference type="SUPFAM" id="SSF57756">
    <property type="entry name" value="Retrovirus zinc finger-like domains"/>
    <property type="match status" value="1"/>
</dbReference>
<sequence length="122" mass="14440">MKQNKVDALTYNQINKKEALYIGWRTCRYVDHINVIQCYKCWKFGHMVKDCKREKDICPKCTGEHKSNECQSNEIICINCKHASEILKVPNIEYNHTAFNRNCEAYKQWRPVDFKIGEADGY</sequence>
<feature type="domain" description="CCHC-type" evidence="2">
    <location>
        <begin position="38"/>
        <end position="53"/>
    </location>
</feature>
<proteinExistence type="predicted"/>
<keyword evidence="1" id="KW-0479">Metal-binding</keyword>
<name>A0ABQ9JP51_9CUCU</name>
<evidence type="ECO:0000256" key="1">
    <source>
        <dbReference type="PROSITE-ProRule" id="PRU00047"/>
    </source>
</evidence>